<keyword evidence="3" id="KW-1185">Reference proteome</keyword>
<organism evidence="2 3">
    <name type="scientific">Dibothriocephalus latus</name>
    <name type="common">Fish tapeworm</name>
    <name type="synonym">Diphyllobothrium latum</name>
    <dbReference type="NCBI Taxonomy" id="60516"/>
    <lineage>
        <taxon>Eukaryota</taxon>
        <taxon>Metazoa</taxon>
        <taxon>Spiralia</taxon>
        <taxon>Lophotrochozoa</taxon>
        <taxon>Platyhelminthes</taxon>
        <taxon>Cestoda</taxon>
        <taxon>Eucestoda</taxon>
        <taxon>Diphyllobothriidea</taxon>
        <taxon>Diphyllobothriidae</taxon>
        <taxon>Dibothriocephalus</taxon>
    </lineage>
</organism>
<dbReference type="AlphaFoldDB" id="A0A3P6PHV9"/>
<dbReference type="PROSITE" id="PS51468">
    <property type="entry name" value="VIT"/>
    <property type="match status" value="1"/>
</dbReference>
<dbReference type="InterPro" id="IPR013694">
    <property type="entry name" value="VIT"/>
</dbReference>
<dbReference type="OrthoDB" id="1729737at2759"/>
<gene>
    <name evidence="2" type="ORF">DILT_LOCUS336</name>
</gene>
<dbReference type="EMBL" id="UYRU01001329">
    <property type="protein sequence ID" value="VDK31500.1"/>
    <property type="molecule type" value="Genomic_DNA"/>
</dbReference>
<feature type="domain" description="VIT" evidence="1">
    <location>
        <begin position="8"/>
        <end position="138"/>
    </location>
</feature>
<dbReference type="Proteomes" id="UP000281553">
    <property type="component" value="Unassembled WGS sequence"/>
</dbReference>
<evidence type="ECO:0000259" key="1">
    <source>
        <dbReference type="PROSITE" id="PS51468"/>
    </source>
</evidence>
<dbReference type="SMART" id="SM00609">
    <property type="entry name" value="VIT"/>
    <property type="match status" value="1"/>
</dbReference>
<evidence type="ECO:0000313" key="2">
    <source>
        <dbReference type="EMBL" id="VDK31500.1"/>
    </source>
</evidence>
<name>A0A3P6PHV9_DIBLA</name>
<accession>A0A3P6PHV9</accession>
<protein>
    <recommendedName>
        <fullName evidence="1">VIT domain-containing protein</fullName>
    </recommendedName>
</protein>
<reference evidence="2 3" key="1">
    <citation type="submission" date="2018-11" db="EMBL/GenBank/DDBJ databases">
        <authorList>
            <consortium name="Pathogen Informatics"/>
        </authorList>
    </citation>
    <scope>NUCLEOTIDE SEQUENCE [LARGE SCALE GENOMIC DNA]</scope>
</reference>
<dbReference type="PANTHER" id="PTHR45737">
    <property type="entry name" value="VON WILLEBRAND FACTOR A DOMAIN-CONTAINING PROTEIN 5A"/>
    <property type="match status" value="1"/>
</dbReference>
<dbReference type="PANTHER" id="PTHR45737:SF6">
    <property type="entry name" value="VON WILLEBRAND FACTOR A DOMAIN-CONTAINING PROTEIN 5A"/>
    <property type="match status" value="1"/>
</dbReference>
<evidence type="ECO:0000313" key="3">
    <source>
        <dbReference type="Proteomes" id="UP000281553"/>
    </source>
</evidence>
<proteinExistence type="predicted"/>
<dbReference type="Pfam" id="PF08487">
    <property type="entry name" value="VIT"/>
    <property type="match status" value="1"/>
</dbReference>
<sequence>MDHLNCYNAGLCDRKGIALKDVPLKEISVHAEVRNLVANVTCNLIYKNESKDLVETLFVFPMDADSAIYHFEAEIGKKLLVATCRERGEAMNTYQEAVDAGHSAFYMEEDELMGDTFAIKVGNIPPTETAVIKMCYFCRLRAHNVTDDSGDRAMAIFTLPSVLNPRYMPPSSKSERQFGPSNADQVCKVKVPYKFSFSASLSSQCAISAVTSVKDVFGLKYQRKDKKAAMVTLQSDFKFDHDLEMEIVFGDPTKLMVIYEEGDSRVNSGILALDCLTVNFLPMFKEGTDTRNEVIFLIDRSGKQTIFSSVQK</sequence>